<evidence type="ECO:0000313" key="2">
    <source>
        <dbReference type="EMBL" id="KQB35299.1"/>
    </source>
</evidence>
<evidence type="ECO:0000313" key="3">
    <source>
        <dbReference type="Proteomes" id="UP000050301"/>
    </source>
</evidence>
<gene>
    <name evidence="2" type="ORF">AOG55_07165</name>
</gene>
<keyword evidence="3" id="KW-1185">Reference proteome</keyword>
<proteinExistence type="predicted"/>
<keyword evidence="1" id="KW-0812">Transmembrane</keyword>
<keyword evidence="1" id="KW-0472">Membrane</keyword>
<comment type="caution">
    <text evidence="2">The sequence shown here is derived from an EMBL/GenBank/DDBJ whole genome shotgun (WGS) entry which is preliminary data.</text>
</comment>
<keyword evidence="1" id="KW-1133">Transmembrane helix</keyword>
<accession>A0A0Q0XJY4</accession>
<feature type="transmembrane region" description="Helical" evidence="1">
    <location>
        <begin position="9"/>
        <end position="29"/>
    </location>
</feature>
<dbReference type="EMBL" id="LKBH01000160">
    <property type="protein sequence ID" value="KQB35299.1"/>
    <property type="molecule type" value="Genomic_DNA"/>
</dbReference>
<dbReference type="AlphaFoldDB" id="A0A0Q0XJY4"/>
<reference evidence="2 3" key="1">
    <citation type="submission" date="2015-09" db="EMBL/GenBank/DDBJ databases">
        <title>Heavy metals and arsenic resistance mechanisms in polyextremophilic archaea of the family Ferroplasmaceae.</title>
        <authorList>
            <person name="Bulaev A.G."/>
            <person name="Kanygina A.V."/>
        </authorList>
    </citation>
    <scope>NUCLEOTIDE SEQUENCE [LARGE SCALE GENOMIC DNA]</scope>
    <source>
        <strain evidence="2 3">BH2</strain>
    </source>
</reference>
<protein>
    <submittedName>
        <fullName evidence="2">Uncharacterized protein</fullName>
    </submittedName>
</protein>
<evidence type="ECO:0000256" key="1">
    <source>
        <dbReference type="SAM" id="Phobius"/>
    </source>
</evidence>
<feature type="transmembrane region" description="Helical" evidence="1">
    <location>
        <begin position="35"/>
        <end position="56"/>
    </location>
</feature>
<dbReference type="InParanoid" id="A0A0Q0XJY4"/>
<name>A0A0Q0XJY4_9ARCH</name>
<dbReference type="Proteomes" id="UP000050301">
    <property type="component" value="Unassembled WGS sequence"/>
</dbReference>
<sequence>MIKMDKIKYSIYIAIFLIFSISYELISSIVSKHKLGIIIGSILLIIDFLLLIYYTIKLQIRNHEKR</sequence>
<organism evidence="2 3">
    <name type="scientific">Acidiplasma cupricumulans</name>
    <dbReference type="NCBI Taxonomy" id="312540"/>
    <lineage>
        <taxon>Archaea</taxon>
        <taxon>Methanobacteriati</taxon>
        <taxon>Thermoplasmatota</taxon>
        <taxon>Thermoplasmata</taxon>
        <taxon>Thermoplasmatales</taxon>
        <taxon>Ferroplasmaceae</taxon>
        <taxon>Acidiplasma</taxon>
    </lineage>
</organism>